<accession>A0A2T7ELQ7</accession>
<feature type="domain" description="F-box" evidence="2">
    <location>
        <begin position="39"/>
        <end position="85"/>
    </location>
</feature>
<proteinExistence type="predicted"/>
<dbReference type="Gene3D" id="1.20.1280.50">
    <property type="match status" value="1"/>
</dbReference>
<sequence>MVLQATERGSRGRPPPRAADTDPTRQPLALGGAGCFFTRGAVAGLPDDALVEILSRLPARYLCRSKCVSKAWRDLIADRLRCRKLPLTLEGFFYGCEYRSRKAPFRNEGCCDSFSDSGDGSGSEGSDEGVGEGSDEGGSEDDKEGGSKNNDRDGSEVCGHFINLLGRSVPLVDPSFSFLRKQPGIKNLTLLDCCNGLLFGQTSAFVISPHIQLIEFCHNPEVELVLTYSSEAERWDDKPGGWRRWKKGGEWDLHRTISSMKGSTLFNKLLHLIVSPSSNHGFPVFVGQSKGLLHCLSVSGLPDGNSCHMTELSVWVLEDYDAEEWKLKHTVSFSELFGKKTCQFGSDYNVTTIHPDQNLVFFVQHWDYKLISYDMDHKEVCALCTVGCYYGVITPYAPYFSETPVLSKKRTESAAC</sequence>
<keyword evidence="4" id="KW-1185">Reference proteome</keyword>
<protein>
    <recommendedName>
        <fullName evidence="2">F-box domain-containing protein</fullName>
    </recommendedName>
</protein>
<dbReference type="SUPFAM" id="SSF81383">
    <property type="entry name" value="F-box domain"/>
    <property type="match status" value="1"/>
</dbReference>
<dbReference type="Pfam" id="PF00646">
    <property type="entry name" value="F-box"/>
    <property type="match status" value="1"/>
</dbReference>
<dbReference type="AlphaFoldDB" id="A0A2T7ELQ7"/>
<dbReference type="STRING" id="1504633.A0A2T7ELQ7"/>
<name>A0A2T7ELQ7_9POAL</name>
<organism evidence="3 4">
    <name type="scientific">Panicum hallii var. hallii</name>
    <dbReference type="NCBI Taxonomy" id="1504633"/>
    <lineage>
        <taxon>Eukaryota</taxon>
        <taxon>Viridiplantae</taxon>
        <taxon>Streptophyta</taxon>
        <taxon>Embryophyta</taxon>
        <taxon>Tracheophyta</taxon>
        <taxon>Spermatophyta</taxon>
        <taxon>Magnoliopsida</taxon>
        <taxon>Liliopsida</taxon>
        <taxon>Poales</taxon>
        <taxon>Poaceae</taxon>
        <taxon>PACMAD clade</taxon>
        <taxon>Panicoideae</taxon>
        <taxon>Panicodae</taxon>
        <taxon>Paniceae</taxon>
        <taxon>Panicinae</taxon>
        <taxon>Panicum</taxon>
        <taxon>Panicum sect. Panicum</taxon>
    </lineage>
</organism>
<feature type="region of interest" description="Disordered" evidence="1">
    <location>
        <begin position="115"/>
        <end position="154"/>
    </location>
</feature>
<feature type="compositionally biased region" description="Basic and acidic residues" evidence="1">
    <location>
        <begin position="144"/>
        <end position="154"/>
    </location>
</feature>
<dbReference type="Gramene" id="PUZ68752">
    <property type="protein sequence ID" value="PUZ68752"/>
    <property type="gene ID" value="GQ55_2G054000"/>
</dbReference>
<dbReference type="EMBL" id="CM009750">
    <property type="protein sequence ID" value="PUZ68752.1"/>
    <property type="molecule type" value="Genomic_DNA"/>
</dbReference>
<dbReference type="CDD" id="cd22157">
    <property type="entry name" value="F-box_AtFBW1-like"/>
    <property type="match status" value="1"/>
</dbReference>
<dbReference type="OrthoDB" id="691517at2759"/>
<gene>
    <name evidence="3" type="ORF">GQ55_2G054000</name>
</gene>
<dbReference type="InterPro" id="IPR055290">
    <property type="entry name" value="At3g26010-like"/>
</dbReference>
<dbReference type="InterPro" id="IPR036047">
    <property type="entry name" value="F-box-like_dom_sf"/>
</dbReference>
<dbReference type="Proteomes" id="UP000244336">
    <property type="component" value="Chromosome 2"/>
</dbReference>
<evidence type="ECO:0000313" key="3">
    <source>
        <dbReference type="EMBL" id="PUZ68752.1"/>
    </source>
</evidence>
<dbReference type="InterPro" id="IPR001810">
    <property type="entry name" value="F-box_dom"/>
</dbReference>
<dbReference type="PROSITE" id="PS50181">
    <property type="entry name" value="FBOX"/>
    <property type="match status" value="1"/>
</dbReference>
<evidence type="ECO:0000313" key="4">
    <source>
        <dbReference type="Proteomes" id="UP000244336"/>
    </source>
</evidence>
<feature type="region of interest" description="Disordered" evidence="1">
    <location>
        <begin position="1"/>
        <end position="26"/>
    </location>
</feature>
<evidence type="ECO:0000256" key="1">
    <source>
        <dbReference type="SAM" id="MobiDB-lite"/>
    </source>
</evidence>
<dbReference type="SMART" id="SM00256">
    <property type="entry name" value="FBOX"/>
    <property type="match status" value="1"/>
</dbReference>
<feature type="compositionally biased region" description="Acidic residues" evidence="1">
    <location>
        <begin position="125"/>
        <end position="143"/>
    </location>
</feature>
<reference evidence="3 4" key="1">
    <citation type="submission" date="2018-04" db="EMBL/GenBank/DDBJ databases">
        <title>WGS assembly of Panicum hallii var. hallii HAL2.</title>
        <authorList>
            <person name="Lovell J."/>
            <person name="Jenkins J."/>
            <person name="Lowry D."/>
            <person name="Mamidi S."/>
            <person name="Sreedasyam A."/>
            <person name="Weng X."/>
            <person name="Barry K."/>
            <person name="Bonette J."/>
            <person name="Campitelli B."/>
            <person name="Daum C."/>
            <person name="Gordon S."/>
            <person name="Gould B."/>
            <person name="Lipzen A."/>
            <person name="MacQueen A."/>
            <person name="Palacio-Mejia J."/>
            <person name="Plott C."/>
            <person name="Shakirov E."/>
            <person name="Shu S."/>
            <person name="Yoshinaga Y."/>
            <person name="Zane M."/>
            <person name="Rokhsar D."/>
            <person name="Grimwood J."/>
            <person name="Schmutz J."/>
            <person name="Juenger T."/>
        </authorList>
    </citation>
    <scope>NUCLEOTIDE SEQUENCE [LARGE SCALE GENOMIC DNA]</scope>
    <source>
        <strain evidence="4">cv. HAL2</strain>
    </source>
</reference>
<evidence type="ECO:0000259" key="2">
    <source>
        <dbReference type="PROSITE" id="PS50181"/>
    </source>
</evidence>
<dbReference type="PANTHER" id="PTHR35546:SF105">
    <property type="entry name" value="OS05G0139200 PROTEIN"/>
    <property type="match status" value="1"/>
</dbReference>
<dbReference type="PANTHER" id="PTHR35546">
    <property type="entry name" value="F-BOX PROTEIN INTERACTION DOMAIN PROTEIN-RELATED"/>
    <property type="match status" value="1"/>
</dbReference>